<reference evidence="1" key="1">
    <citation type="submission" date="2014-09" db="EMBL/GenBank/DDBJ databases">
        <authorList>
            <person name="Magalhaes I.L.F."/>
            <person name="Oliveira U."/>
            <person name="Santos F.R."/>
            <person name="Vidigal T.H.D.A."/>
            <person name="Brescovit A.D."/>
            <person name="Santos A.J."/>
        </authorList>
    </citation>
    <scope>NUCLEOTIDE SEQUENCE</scope>
    <source>
        <tissue evidence="1">Shoot tissue taken approximately 20 cm above the soil surface</tissue>
    </source>
</reference>
<reference evidence="1" key="2">
    <citation type="journal article" date="2015" name="Data Brief">
        <title>Shoot transcriptome of the giant reed, Arundo donax.</title>
        <authorList>
            <person name="Barrero R.A."/>
            <person name="Guerrero F.D."/>
            <person name="Moolhuijzen P."/>
            <person name="Goolsby J.A."/>
            <person name="Tidwell J."/>
            <person name="Bellgard S.E."/>
            <person name="Bellgard M.I."/>
        </authorList>
    </citation>
    <scope>NUCLEOTIDE SEQUENCE</scope>
    <source>
        <tissue evidence="1">Shoot tissue taken approximately 20 cm above the soil surface</tissue>
    </source>
</reference>
<protein>
    <submittedName>
        <fullName evidence="1">Uncharacterized protein</fullName>
    </submittedName>
</protein>
<organism evidence="1">
    <name type="scientific">Arundo donax</name>
    <name type="common">Giant reed</name>
    <name type="synonym">Donax arundinaceus</name>
    <dbReference type="NCBI Taxonomy" id="35708"/>
    <lineage>
        <taxon>Eukaryota</taxon>
        <taxon>Viridiplantae</taxon>
        <taxon>Streptophyta</taxon>
        <taxon>Embryophyta</taxon>
        <taxon>Tracheophyta</taxon>
        <taxon>Spermatophyta</taxon>
        <taxon>Magnoliopsida</taxon>
        <taxon>Liliopsida</taxon>
        <taxon>Poales</taxon>
        <taxon>Poaceae</taxon>
        <taxon>PACMAD clade</taxon>
        <taxon>Arundinoideae</taxon>
        <taxon>Arundineae</taxon>
        <taxon>Arundo</taxon>
    </lineage>
</organism>
<dbReference type="AlphaFoldDB" id="A0A0A8XXL6"/>
<accession>A0A0A8XXL6</accession>
<sequence length="61" mass="7007">MHKSIFQSKIYCLNPKYTKCMNYMLFAVCMPNISMYKLDDHCARMEGSKGSKCYHATGSEA</sequence>
<proteinExistence type="predicted"/>
<dbReference type="EMBL" id="GBRH01279166">
    <property type="protein sequence ID" value="JAD18729.1"/>
    <property type="molecule type" value="Transcribed_RNA"/>
</dbReference>
<name>A0A0A8XXL6_ARUDO</name>
<evidence type="ECO:0000313" key="1">
    <source>
        <dbReference type="EMBL" id="JAD18729.1"/>
    </source>
</evidence>